<dbReference type="InterPro" id="IPR001763">
    <property type="entry name" value="Rhodanese-like_dom"/>
</dbReference>
<dbReference type="InterPro" id="IPR050229">
    <property type="entry name" value="GlpE_sulfurtransferase"/>
</dbReference>
<dbReference type="AlphaFoldDB" id="A0A448V2E6"/>
<dbReference type="PANTHER" id="PTHR43031">
    <property type="entry name" value="FAD-DEPENDENT OXIDOREDUCTASE"/>
    <property type="match status" value="1"/>
</dbReference>
<feature type="signal peptide" evidence="1">
    <location>
        <begin position="1"/>
        <end position="22"/>
    </location>
</feature>
<evidence type="ECO:0000259" key="2">
    <source>
        <dbReference type="PROSITE" id="PS50206"/>
    </source>
</evidence>
<dbReference type="Gene3D" id="3.40.250.10">
    <property type="entry name" value="Rhodanese-like domain"/>
    <property type="match status" value="2"/>
</dbReference>
<dbReference type="PROSITE" id="PS50206">
    <property type="entry name" value="RHODANESE_3"/>
    <property type="match status" value="2"/>
</dbReference>
<dbReference type="GO" id="GO:0004792">
    <property type="term" value="F:thiosulfate-cyanide sulfurtransferase activity"/>
    <property type="evidence" value="ECO:0007669"/>
    <property type="project" value="UniProtKB-EC"/>
</dbReference>
<dbReference type="Pfam" id="PF00581">
    <property type="entry name" value="Rhodanese"/>
    <property type="match status" value="2"/>
</dbReference>
<keyword evidence="4" id="KW-1185">Reference proteome</keyword>
<feature type="chain" id="PRO_5039114017" evidence="1">
    <location>
        <begin position="23"/>
        <end position="265"/>
    </location>
</feature>
<dbReference type="RefSeq" id="WP_126465598.1">
    <property type="nucleotide sequence ID" value="NZ_LR134523.1"/>
</dbReference>
<dbReference type="SMART" id="SM00450">
    <property type="entry name" value="RHOD"/>
    <property type="match status" value="2"/>
</dbReference>
<keyword evidence="3" id="KW-0808">Transferase</keyword>
<reference evidence="3 4" key="1">
    <citation type="submission" date="2018-12" db="EMBL/GenBank/DDBJ databases">
        <authorList>
            <consortium name="Pathogen Informatics"/>
        </authorList>
    </citation>
    <scope>NUCLEOTIDE SEQUENCE [LARGE SCALE GENOMIC DNA]</scope>
    <source>
        <strain evidence="3 4">NCTC13079</strain>
    </source>
</reference>
<protein>
    <submittedName>
        <fullName evidence="3">Thiosulfate sulfurtransferase PspE</fullName>
        <ecNumber evidence="3">2.8.1.1</ecNumber>
    </submittedName>
</protein>
<dbReference type="PROSITE" id="PS51257">
    <property type="entry name" value="PROKAR_LIPOPROTEIN"/>
    <property type="match status" value="1"/>
</dbReference>
<organism evidence="3 4">
    <name type="scientific">Aedoeadaptatus ivorii</name>
    <dbReference type="NCBI Taxonomy" id="54006"/>
    <lineage>
        <taxon>Bacteria</taxon>
        <taxon>Bacillati</taxon>
        <taxon>Bacillota</taxon>
        <taxon>Tissierellia</taxon>
        <taxon>Tissierellales</taxon>
        <taxon>Peptoniphilaceae</taxon>
        <taxon>Aedoeadaptatus</taxon>
    </lineage>
</organism>
<gene>
    <name evidence="3" type="primary">pspE</name>
    <name evidence="3" type="ORF">NCTC13079_01028</name>
</gene>
<proteinExistence type="predicted"/>
<name>A0A448V2E6_9FIRM</name>
<sequence length="265" mass="29066">MNKKINVAALALVLAMGLTACGQGNAPANNTANTANNTATTNQAANTAAEGDKADGATETAEVKEMKGEELDKIEEDAKEKDKYLVIDVRSEDEYNEGHVKHAINMPIDEFESHISELEDMKDSDIVTICNSGKKSGEAAKMLVEKGFTKVHNAQGVKDFEYTTMSKVENVRGAEFQKLVDSDKYTVIDARDAKDFEKSTFEGAINVTPDEFDAKYAELPTDKPFAVFCNTGNRSYEIAEKLVEKNHEAINAIEGTKEYDGFNLK</sequence>
<keyword evidence="1" id="KW-0732">Signal</keyword>
<dbReference type="CDD" id="cd00158">
    <property type="entry name" value="RHOD"/>
    <property type="match status" value="1"/>
</dbReference>
<dbReference type="InterPro" id="IPR036873">
    <property type="entry name" value="Rhodanese-like_dom_sf"/>
</dbReference>
<dbReference type="PANTHER" id="PTHR43031:SF1">
    <property type="entry name" value="PYRIDINE NUCLEOTIDE-DISULPHIDE OXIDOREDUCTASE"/>
    <property type="match status" value="1"/>
</dbReference>
<accession>A0A448V2E6</accession>
<dbReference type="Proteomes" id="UP000269544">
    <property type="component" value="Chromosome"/>
</dbReference>
<evidence type="ECO:0000256" key="1">
    <source>
        <dbReference type="SAM" id="SignalP"/>
    </source>
</evidence>
<evidence type="ECO:0000313" key="4">
    <source>
        <dbReference type="Proteomes" id="UP000269544"/>
    </source>
</evidence>
<dbReference type="EC" id="2.8.1.1" evidence="3"/>
<dbReference type="EMBL" id="LR134523">
    <property type="protein sequence ID" value="VEJ35844.1"/>
    <property type="molecule type" value="Genomic_DNA"/>
</dbReference>
<feature type="domain" description="Rhodanese" evidence="2">
    <location>
        <begin position="80"/>
        <end position="158"/>
    </location>
</feature>
<dbReference type="KEGG" id="piv:NCTC13079_01028"/>
<dbReference type="SUPFAM" id="SSF52821">
    <property type="entry name" value="Rhodanese/Cell cycle control phosphatase"/>
    <property type="match status" value="2"/>
</dbReference>
<feature type="domain" description="Rhodanese" evidence="2">
    <location>
        <begin position="181"/>
        <end position="261"/>
    </location>
</feature>
<dbReference type="OrthoDB" id="9800872at2"/>
<evidence type="ECO:0000313" key="3">
    <source>
        <dbReference type="EMBL" id="VEJ35844.1"/>
    </source>
</evidence>